<comment type="similarity">
    <text evidence="5 7 9">Belongs to the PTH family.</text>
</comment>
<feature type="site" description="Stabilizes the basic form of H active site to accept a proton" evidence="7">
    <location>
        <position position="122"/>
    </location>
</feature>
<keyword evidence="3 7" id="KW-0378">Hydrolase</keyword>
<dbReference type="NCBIfam" id="TIGR00447">
    <property type="entry name" value="pth"/>
    <property type="match status" value="1"/>
</dbReference>
<dbReference type="AlphaFoldDB" id="W4L5D0"/>
<dbReference type="PANTHER" id="PTHR17224">
    <property type="entry name" value="PEPTIDYL-TRNA HYDROLASE"/>
    <property type="match status" value="1"/>
</dbReference>
<feature type="binding site" evidence="7">
    <location>
        <position position="97"/>
    </location>
    <ligand>
        <name>tRNA</name>
        <dbReference type="ChEBI" id="CHEBI:17843"/>
    </ligand>
</feature>
<dbReference type="InterPro" id="IPR001328">
    <property type="entry name" value="Pept_tRNA_hydro"/>
</dbReference>
<dbReference type="Proteomes" id="UP000019141">
    <property type="component" value="Unassembled WGS sequence"/>
</dbReference>
<dbReference type="GO" id="GO:0005737">
    <property type="term" value="C:cytoplasm"/>
    <property type="evidence" value="ECO:0007669"/>
    <property type="project" value="UniProtKB-SubCell"/>
</dbReference>
<evidence type="ECO:0000256" key="3">
    <source>
        <dbReference type="ARBA" id="ARBA00022801"/>
    </source>
</evidence>
<dbReference type="EC" id="3.1.1.29" evidence="1 7"/>
<protein>
    <recommendedName>
        <fullName evidence="6 7">Peptidyl-tRNA hydrolase</fullName>
        <shortName evidence="7">Pth</shortName>
        <ecNumber evidence="1 7">3.1.1.29</ecNumber>
    </recommendedName>
</protein>
<dbReference type="SUPFAM" id="SSF53178">
    <property type="entry name" value="Peptidyl-tRNA hydrolase-like"/>
    <property type="match status" value="1"/>
</dbReference>
<dbReference type="Gene3D" id="3.40.50.1470">
    <property type="entry name" value="Peptidyl-tRNA hydrolase"/>
    <property type="match status" value="1"/>
</dbReference>
<dbReference type="HOGENOM" id="CLU_062456_4_1_7"/>
<keyword evidence="4 7" id="KW-0694">RNA-binding</keyword>
<dbReference type="EMBL" id="AZHW01001269">
    <property type="protein sequence ID" value="ETW93273.1"/>
    <property type="molecule type" value="Genomic_DNA"/>
</dbReference>
<dbReference type="GO" id="GO:0004045">
    <property type="term" value="F:peptidyl-tRNA hydrolase activity"/>
    <property type="evidence" value="ECO:0007669"/>
    <property type="project" value="UniProtKB-UniRule"/>
</dbReference>
<dbReference type="InterPro" id="IPR036416">
    <property type="entry name" value="Pept_tRNA_hydro_sf"/>
</dbReference>
<dbReference type="PANTHER" id="PTHR17224:SF1">
    <property type="entry name" value="PEPTIDYL-TRNA HYDROLASE"/>
    <property type="match status" value="1"/>
</dbReference>
<organism evidence="10 11">
    <name type="scientific">Entotheonella factor</name>
    <dbReference type="NCBI Taxonomy" id="1429438"/>
    <lineage>
        <taxon>Bacteria</taxon>
        <taxon>Pseudomonadati</taxon>
        <taxon>Nitrospinota/Tectimicrobiota group</taxon>
        <taxon>Candidatus Tectimicrobiota</taxon>
        <taxon>Candidatus Entotheonellia</taxon>
        <taxon>Candidatus Entotheonellales</taxon>
        <taxon>Candidatus Entotheonellaceae</taxon>
        <taxon>Candidatus Entotheonella</taxon>
    </lineage>
</organism>
<evidence type="ECO:0000256" key="7">
    <source>
        <dbReference type="HAMAP-Rule" id="MF_00083"/>
    </source>
</evidence>
<dbReference type="GO" id="GO:0006515">
    <property type="term" value="P:protein quality control for misfolded or incompletely synthesized proteins"/>
    <property type="evidence" value="ECO:0007669"/>
    <property type="project" value="UniProtKB-UniRule"/>
</dbReference>
<evidence type="ECO:0000256" key="4">
    <source>
        <dbReference type="ARBA" id="ARBA00022884"/>
    </source>
</evidence>
<dbReference type="InterPro" id="IPR018171">
    <property type="entry name" value="Pept_tRNA_hydro_CS"/>
</dbReference>
<feature type="binding site" evidence="7">
    <location>
        <position position="95"/>
    </location>
    <ligand>
        <name>tRNA</name>
        <dbReference type="ChEBI" id="CHEBI:17843"/>
    </ligand>
</feature>
<comment type="catalytic activity">
    <reaction evidence="7 8">
        <text>an N-acyl-L-alpha-aminoacyl-tRNA + H2O = an N-acyl-L-amino acid + a tRNA + H(+)</text>
        <dbReference type="Rhea" id="RHEA:54448"/>
        <dbReference type="Rhea" id="RHEA-COMP:10123"/>
        <dbReference type="Rhea" id="RHEA-COMP:13883"/>
        <dbReference type="ChEBI" id="CHEBI:15377"/>
        <dbReference type="ChEBI" id="CHEBI:15378"/>
        <dbReference type="ChEBI" id="CHEBI:59874"/>
        <dbReference type="ChEBI" id="CHEBI:78442"/>
        <dbReference type="ChEBI" id="CHEBI:138191"/>
        <dbReference type="EC" id="3.1.1.29"/>
    </reaction>
</comment>
<feature type="binding site" evidence="7">
    <location>
        <position position="32"/>
    </location>
    <ligand>
        <name>tRNA</name>
        <dbReference type="ChEBI" id="CHEBI:17843"/>
    </ligand>
</feature>
<evidence type="ECO:0000313" key="10">
    <source>
        <dbReference type="EMBL" id="ETW93273.1"/>
    </source>
</evidence>
<evidence type="ECO:0000256" key="2">
    <source>
        <dbReference type="ARBA" id="ARBA00022555"/>
    </source>
</evidence>
<reference evidence="10 11" key="1">
    <citation type="journal article" date="2014" name="Nature">
        <title>An environmental bacterial taxon with a large and distinct metabolic repertoire.</title>
        <authorList>
            <person name="Wilson M.C."/>
            <person name="Mori T."/>
            <person name="Ruckert C."/>
            <person name="Uria A.R."/>
            <person name="Helf M.J."/>
            <person name="Takada K."/>
            <person name="Gernert C."/>
            <person name="Steffens U.A."/>
            <person name="Heycke N."/>
            <person name="Schmitt S."/>
            <person name="Rinke C."/>
            <person name="Helfrich E.J."/>
            <person name="Brachmann A.O."/>
            <person name="Gurgui C."/>
            <person name="Wakimoto T."/>
            <person name="Kracht M."/>
            <person name="Crusemann M."/>
            <person name="Hentschel U."/>
            <person name="Abe I."/>
            <person name="Matsunaga S."/>
            <person name="Kalinowski J."/>
            <person name="Takeyama H."/>
            <person name="Piel J."/>
        </authorList>
    </citation>
    <scope>NUCLEOTIDE SEQUENCE [LARGE SCALE GENOMIC DNA]</scope>
    <source>
        <strain evidence="11">TSY1</strain>
    </source>
</reference>
<comment type="subcellular location">
    <subcellularLocation>
        <location evidence="7">Cytoplasm</location>
    </subcellularLocation>
</comment>
<evidence type="ECO:0000256" key="8">
    <source>
        <dbReference type="RuleBase" id="RU000673"/>
    </source>
</evidence>
<dbReference type="CDD" id="cd00462">
    <property type="entry name" value="PTH"/>
    <property type="match status" value="1"/>
</dbReference>
<evidence type="ECO:0000256" key="6">
    <source>
        <dbReference type="ARBA" id="ARBA00050038"/>
    </source>
</evidence>
<sequence length="219" mass="23998">MGSKHNHENELPATMVTTMQLIVGLGNPGAKYRHTRHNIGFMIADATAERTRLRLSAGRAASSKWMAWLKRQDLAESGQGTYQGHAFTLIKPLTFMNRSGEAVAHYVRALNLEVQDILVIFDDISLPVGTVRLRKKGGAGGHNGVQSIIDHLGTADFPRLRFGVGSDFERGEQVDYVLSPFAPDEQEVVEAAITQATDAVLTLVGEGIDIAMNRYNRRG</sequence>
<dbReference type="FunFam" id="3.40.50.1470:FF:000001">
    <property type="entry name" value="Peptidyl-tRNA hydrolase"/>
    <property type="match status" value="1"/>
</dbReference>
<evidence type="ECO:0000256" key="5">
    <source>
        <dbReference type="ARBA" id="ARBA00038063"/>
    </source>
</evidence>
<dbReference type="HAMAP" id="MF_00083">
    <property type="entry name" value="Pept_tRNA_hydro_bact"/>
    <property type="match status" value="1"/>
</dbReference>
<keyword evidence="11" id="KW-1185">Reference proteome</keyword>
<keyword evidence="7" id="KW-0963">Cytoplasm</keyword>
<evidence type="ECO:0000256" key="9">
    <source>
        <dbReference type="RuleBase" id="RU004320"/>
    </source>
</evidence>
<feature type="binding site" evidence="7">
    <location>
        <position position="143"/>
    </location>
    <ligand>
        <name>tRNA</name>
        <dbReference type="ChEBI" id="CHEBI:17843"/>
    </ligand>
</feature>
<comment type="function">
    <text evidence="7">Hydrolyzes ribosome-free peptidyl-tRNAs (with 1 or more amino acids incorporated), which drop off the ribosome during protein synthesis, or as a result of ribosome stalling.</text>
</comment>
<comment type="caution">
    <text evidence="10">The sequence shown here is derived from an EMBL/GenBank/DDBJ whole genome shotgun (WGS) entry which is preliminary data.</text>
</comment>
<comment type="function">
    <text evidence="7">Catalyzes the release of premature peptidyl moieties from peptidyl-tRNA molecules trapped in stalled 50S ribosomal subunits, and thus maintains levels of free tRNAs and 50S ribosomes.</text>
</comment>
<comment type="subunit">
    <text evidence="7">Monomer.</text>
</comment>
<dbReference type="GO" id="GO:0000049">
    <property type="term" value="F:tRNA binding"/>
    <property type="evidence" value="ECO:0007669"/>
    <property type="project" value="UniProtKB-UniRule"/>
</dbReference>
<keyword evidence="2 7" id="KW-0820">tRNA-binding</keyword>
<feature type="site" description="Discriminates between blocked and unblocked aminoacyl-tRNA" evidence="7">
    <location>
        <position position="27"/>
    </location>
</feature>
<evidence type="ECO:0000313" key="11">
    <source>
        <dbReference type="Proteomes" id="UP000019141"/>
    </source>
</evidence>
<dbReference type="PROSITE" id="PS01195">
    <property type="entry name" value="PEPT_TRNA_HYDROL_1"/>
    <property type="match status" value="1"/>
</dbReference>
<evidence type="ECO:0000256" key="1">
    <source>
        <dbReference type="ARBA" id="ARBA00013260"/>
    </source>
</evidence>
<name>W4L5D0_ENTF1</name>
<accession>W4L5D0</accession>
<dbReference type="GO" id="GO:0072344">
    <property type="term" value="P:rescue of stalled ribosome"/>
    <property type="evidence" value="ECO:0007669"/>
    <property type="project" value="UniProtKB-UniRule"/>
</dbReference>
<dbReference type="Pfam" id="PF01195">
    <property type="entry name" value="Pept_tRNA_hydro"/>
    <property type="match status" value="1"/>
</dbReference>
<dbReference type="PATRIC" id="fig|1429438.4.peg.7488"/>
<proteinExistence type="inferred from homology"/>
<gene>
    <name evidence="7" type="primary">pth</name>
    <name evidence="10" type="ORF">ETSY1_39955</name>
</gene>
<feature type="active site" description="Proton acceptor" evidence="7">
    <location>
        <position position="37"/>
    </location>
</feature>